<organism evidence="2 3">
    <name type="scientific">Planctobacterium marinum</name>
    <dbReference type="NCBI Taxonomy" id="1631968"/>
    <lineage>
        <taxon>Bacteria</taxon>
        <taxon>Pseudomonadati</taxon>
        <taxon>Pseudomonadota</taxon>
        <taxon>Gammaproteobacteria</taxon>
        <taxon>Alteromonadales</taxon>
        <taxon>Alteromonadaceae</taxon>
        <taxon>Planctobacterium</taxon>
    </lineage>
</organism>
<evidence type="ECO:0000313" key="2">
    <source>
        <dbReference type="EMBL" id="BDX04813.1"/>
    </source>
</evidence>
<evidence type="ECO:0000313" key="3">
    <source>
        <dbReference type="Proteomes" id="UP001333710"/>
    </source>
</evidence>
<keyword evidence="1" id="KW-1133">Transmembrane helix</keyword>
<dbReference type="AlphaFoldDB" id="A0AA48HS32"/>
<reference evidence="2" key="1">
    <citation type="submission" date="2023-01" db="EMBL/GenBank/DDBJ databases">
        <title>Complete genome sequence of Planctobacterium marinum strain Dej080120_11.</title>
        <authorList>
            <person name="Ueki S."/>
            <person name="Maruyama F."/>
        </authorList>
    </citation>
    <scope>NUCLEOTIDE SEQUENCE</scope>
    <source>
        <strain evidence="2">Dej080120_11</strain>
    </source>
</reference>
<gene>
    <name evidence="2" type="ORF">MACH26_03340</name>
</gene>
<dbReference type="KEGG" id="pmaw:MACH26_03340"/>
<keyword evidence="1" id="KW-0812">Transmembrane</keyword>
<evidence type="ECO:0000256" key="1">
    <source>
        <dbReference type="SAM" id="Phobius"/>
    </source>
</evidence>
<dbReference type="EMBL" id="AP027272">
    <property type="protein sequence ID" value="BDX04813.1"/>
    <property type="molecule type" value="Genomic_DNA"/>
</dbReference>
<proteinExistence type="predicted"/>
<feature type="transmembrane region" description="Helical" evidence="1">
    <location>
        <begin position="29"/>
        <end position="47"/>
    </location>
</feature>
<dbReference type="Proteomes" id="UP001333710">
    <property type="component" value="Chromosome"/>
</dbReference>
<keyword evidence="3" id="KW-1185">Reference proteome</keyword>
<name>A0AA48HS32_9ALTE</name>
<protein>
    <submittedName>
        <fullName evidence="2">Uncharacterized protein</fullName>
    </submittedName>
</protein>
<accession>A0AA48HS32</accession>
<sequence length="59" mass="6469">MAISLLVFIAALLIGYQFNHLVSMPVEIAAHIGSMILPGFFKIGYVLRCIGRKHLGEVV</sequence>
<keyword evidence="1" id="KW-0472">Membrane</keyword>